<dbReference type="Gene3D" id="2.60.40.10">
    <property type="entry name" value="Immunoglobulins"/>
    <property type="match status" value="1"/>
</dbReference>
<dbReference type="PROSITE" id="PS50835">
    <property type="entry name" value="IG_LIKE"/>
    <property type="match status" value="1"/>
</dbReference>
<dbReference type="GeneTree" id="ENSGT00940000174429"/>
<evidence type="ECO:0000259" key="2">
    <source>
        <dbReference type="PROSITE" id="PS50835"/>
    </source>
</evidence>
<dbReference type="InterPro" id="IPR007110">
    <property type="entry name" value="Ig-like_dom"/>
</dbReference>
<dbReference type="AlphaFoldDB" id="A0A3Q2NWW2"/>
<dbReference type="Proteomes" id="UP000265000">
    <property type="component" value="Unplaced"/>
</dbReference>
<reference evidence="3" key="2">
    <citation type="submission" date="2025-09" db="UniProtKB">
        <authorList>
            <consortium name="Ensembl"/>
        </authorList>
    </citation>
    <scope>IDENTIFICATION</scope>
</reference>
<evidence type="ECO:0000313" key="4">
    <source>
        <dbReference type="Proteomes" id="UP000265000"/>
    </source>
</evidence>
<keyword evidence="4" id="KW-1185">Reference proteome</keyword>
<dbReference type="InterPro" id="IPR003599">
    <property type="entry name" value="Ig_sub"/>
</dbReference>
<keyword evidence="1" id="KW-0393">Immunoglobulin domain</keyword>
<evidence type="ECO:0000256" key="1">
    <source>
        <dbReference type="ARBA" id="ARBA00023319"/>
    </source>
</evidence>
<proteinExistence type="predicted"/>
<dbReference type="SUPFAM" id="SSF48726">
    <property type="entry name" value="Immunoglobulin"/>
    <property type="match status" value="1"/>
</dbReference>
<name>A0A3Q2NWW2_FUNHE</name>
<dbReference type="SMART" id="SM00409">
    <property type="entry name" value="IG"/>
    <property type="match status" value="1"/>
</dbReference>
<reference evidence="3" key="1">
    <citation type="submission" date="2025-08" db="UniProtKB">
        <authorList>
            <consortium name="Ensembl"/>
        </authorList>
    </citation>
    <scope>IDENTIFICATION</scope>
</reference>
<dbReference type="InterPro" id="IPR013151">
    <property type="entry name" value="Immunoglobulin_dom"/>
</dbReference>
<dbReference type="InterPro" id="IPR013783">
    <property type="entry name" value="Ig-like_fold"/>
</dbReference>
<organism evidence="3 4">
    <name type="scientific">Fundulus heteroclitus</name>
    <name type="common">Killifish</name>
    <name type="synonym">Mummichog</name>
    <dbReference type="NCBI Taxonomy" id="8078"/>
    <lineage>
        <taxon>Eukaryota</taxon>
        <taxon>Metazoa</taxon>
        <taxon>Chordata</taxon>
        <taxon>Craniata</taxon>
        <taxon>Vertebrata</taxon>
        <taxon>Euteleostomi</taxon>
        <taxon>Actinopterygii</taxon>
        <taxon>Neopterygii</taxon>
        <taxon>Teleostei</taxon>
        <taxon>Neoteleostei</taxon>
        <taxon>Acanthomorphata</taxon>
        <taxon>Ovalentaria</taxon>
        <taxon>Atherinomorphae</taxon>
        <taxon>Cyprinodontiformes</taxon>
        <taxon>Fundulidae</taxon>
        <taxon>Fundulus</taxon>
    </lineage>
</organism>
<sequence length="155" mass="17561">MSLKSDANLLINAFFSHIADYLEVIYQQKTISPASGSSAKLSCEANYDFDKCGVLHVVWHRIQEGTEKSTELIDPSRYFTTVNETITTERMRRRQVLTEIISVKPNDDGRYQCKASCESGEQAMGHFITINSSLTWSGKLLLVGYRIWSLTELNT</sequence>
<evidence type="ECO:0000313" key="3">
    <source>
        <dbReference type="Ensembl" id="ENSFHEP00000003931.1"/>
    </source>
</evidence>
<dbReference type="InterPro" id="IPR036179">
    <property type="entry name" value="Ig-like_dom_sf"/>
</dbReference>
<dbReference type="Pfam" id="PF00047">
    <property type="entry name" value="ig"/>
    <property type="match status" value="1"/>
</dbReference>
<protein>
    <recommendedName>
        <fullName evidence="2">Ig-like domain-containing protein</fullName>
    </recommendedName>
</protein>
<feature type="domain" description="Ig-like" evidence="2">
    <location>
        <begin position="36"/>
        <end position="129"/>
    </location>
</feature>
<accession>A0A3Q2NWW2</accession>
<dbReference type="Ensembl" id="ENSFHET00000009695.1">
    <property type="protein sequence ID" value="ENSFHEP00000003931.1"/>
    <property type="gene ID" value="ENSFHEG00000004834.1"/>
</dbReference>